<dbReference type="Proteomes" id="UP001152607">
    <property type="component" value="Unassembled WGS sequence"/>
</dbReference>
<comment type="caution">
    <text evidence="2">The sequence shown here is derived from an EMBL/GenBank/DDBJ whole genome shotgun (WGS) entry which is preliminary data.</text>
</comment>
<proteinExistence type="predicted"/>
<evidence type="ECO:0000313" key="3">
    <source>
        <dbReference type="Proteomes" id="UP001152607"/>
    </source>
</evidence>
<gene>
    <name evidence="2" type="ORF">PDIGIT_LOCUS11710</name>
</gene>
<dbReference type="EMBL" id="CAOQHR010000008">
    <property type="protein sequence ID" value="CAI6338580.1"/>
    <property type="molecule type" value="Genomic_DNA"/>
</dbReference>
<accession>A0A9W4UMA3</accession>
<name>A0A9W4UMA3_9PLEO</name>
<dbReference type="AlphaFoldDB" id="A0A9W4UMA3"/>
<feature type="compositionally biased region" description="Low complexity" evidence="1">
    <location>
        <begin position="43"/>
        <end position="57"/>
    </location>
</feature>
<evidence type="ECO:0000313" key="2">
    <source>
        <dbReference type="EMBL" id="CAI6338580.1"/>
    </source>
</evidence>
<feature type="region of interest" description="Disordered" evidence="1">
    <location>
        <begin position="19"/>
        <end position="57"/>
    </location>
</feature>
<sequence length="131" mass="14291">MLYYDMLCCVVESPAGQANARGRMKPRRSQLPPTPPQHASKRPAGQQQDSQPASQPARLLARVAAAKALLLFHAGFHAKCCPVLRCTAKCYGPRGPVHRLTLLFAPTPGARGKSPNSVSYHLDHLHTHTLH</sequence>
<reference evidence="2" key="1">
    <citation type="submission" date="2023-01" db="EMBL/GenBank/DDBJ databases">
        <authorList>
            <person name="Van Ghelder C."/>
            <person name="Rancurel C."/>
        </authorList>
    </citation>
    <scope>NUCLEOTIDE SEQUENCE</scope>
    <source>
        <strain evidence="2">CNCM I-4278</strain>
    </source>
</reference>
<protein>
    <submittedName>
        <fullName evidence="2">Uncharacterized protein</fullName>
    </submittedName>
</protein>
<organism evidence="2 3">
    <name type="scientific">Periconia digitata</name>
    <dbReference type="NCBI Taxonomy" id="1303443"/>
    <lineage>
        <taxon>Eukaryota</taxon>
        <taxon>Fungi</taxon>
        <taxon>Dikarya</taxon>
        <taxon>Ascomycota</taxon>
        <taxon>Pezizomycotina</taxon>
        <taxon>Dothideomycetes</taxon>
        <taxon>Pleosporomycetidae</taxon>
        <taxon>Pleosporales</taxon>
        <taxon>Massarineae</taxon>
        <taxon>Periconiaceae</taxon>
        <taxon>Periconia</taxon>
    </lineage>
</organism>
<evidence type="ECO:0000256" key="1">
    <source>
        <dbReference type="SAM" id="MobiDB-lite"/>
    </source>
</evidence>
<keyword evidence="3" id="KW-1185">Reference proteome</keyword>